<dbReference type="PANTHER" id="PTHR30173:SF43">
    <property type="entry name" value="ECF RNA POLYMERASE SIGMA FACTOR SIGI-RELATED"/>
    <property type="match status" value="1"/>
</dbReference>
<dbReference type="InterPro" id="IPR014284">
    <property type="entry name" value="RNA_pol_sigma-70_dom"/>
</dbReference>
<dbReference type="Gene3D" id="1.10.10.10">
    <property type="entry name" value="Winged helix-like DNA-binding domain superfamily/Winged helix DNA-binding domain"/>
    <property type="match status" value="1"/>
</dbReference>
<dbReference type="Gene3D" id="1.10.1740.10">
    <property type="match status" value="1"/>
</dbReference>
<dbReference type="NCBIfam" id="TIGR02937">
    <property type="entry name" value="sigma70-ECF"/>
    <property type="match status" value="1"/>
</dbReference>
<dbReference type="Gene3D" id="3.10.450.50">
    <property type="match status" value="1"/>
</dbReference>
<dbReference type="Pfam" id="PF04542">
    <property type="entry name" value="Sigma70_r2"/>
    <property type="match status" value="1"/>
</dbReference>
<evidence type="ECO:0000256" key="5">
    <source>
        <dbReference type="ARBA" id="ARBA00023163"/>
    </source>
</evidence>
<evidence type="ECO:0000313" key="9">
    <source>
        <dbReference type="Proteomes" id="UP001209083"/>
    </source>
</evidence>
<dbReference type="InterPro" id="IPR032710">
    <property type="entry name" value="NTF2-like_dom_sf"/>
</dbReference>
<evidence type="ECO:0000259" key="6">
    <source>
        <dbReference type="Pfam" id="PF04542"/>
    </source>
</evidence>
<dbReference type="InterPro" id="IPR036388">
    <property type="entry name" value="WH-like_DNA-bd_sf"/>
</dbReference>
<dbReference type="SUPFAM" id="SSF54427">
    <property type="entry name" value="NTF2-like"/>
    <property type="match status" value="1"/>
</dbReference>
<proteinExistence type="inferred from homology"/>
<dbReference type="PANTHER" id="PTHR30173">
    <property type="entry name" value="SIGMA 19 FACTOR"/>
    <property type="match status" value="1"/>
</dbReference>
<feature type="domain" description="RNA polymerase sigma factor 70 region 4 type 2" evidence="7">
    <location>
        <begin position="130"/>
        <end position="181"/>
    </location>
</feature>
<dbReference type="InterPro" id="IPR007627">
    <property type="entry name" value="RNA_pol_sigma70_r2"/>
</dbReference>
<dbReference type="InterPro" id="IPR013324">
    <property type="entry name" value="RNA_pol_sigma_r3/r4-like"/>
</dbReference>
<name>A0ABY8QQN1_9MICO</name>
<comment type="subunit">
    <text evidence="2">Interacts transiently with the RNA polymerase catalytic core formed by RpoA, RpoB, RpoC and RpoZ (2 alpha, 1 beta, 1 beta' and 1 omega subunit) to form the RNA polymerase holoenzyme that can initiate transcription.</text>
</comment>
<dbReference type="Proteomes" id="UP001209083">
    <property type="component" value="Chromosome"/>
</dbReference>
<dbReference type="InterPro" id="IPR013325">
    <property type="entry name" value="RNA_pol_sigma_r2"/>
</dbReference>
<keyword evidence="9" id="KW-1185">Reference proteome</keyword>
<protein>
    <submittedName>
        <fullName evidence="8">RNA polymerase sigma factor SigJ</fullName>
    </submittedName>
</protein>
<dbReference type="RefSeq" id="WP_349638078.1">
    <property type="nucleotide sequence ID" value="NZ_CP090958.1"/>
</dbReference>
<evidence type="ECO:0000256" key="1">
    <source>
        <dbReference type="ARBA" id="ARBA00010641"/>
    </source>
</evidence>
<dbReference type="SUPFAM" id="SSF88946">
    <property type="entry name" value="Sigma2 domain of RNA polymerase sigma factors"/>
    <property type="match status" value="1"/>
</dbReference>
<sequence>MMAKDTGNRTVDPPQLVDAVQERSVLLGLSYRLLGSLADAEDAVQETYVRWYKLPEDERAEISSPRAWLIRTASRIGLDMLGSARVRREQYVGEWLPEPVPVPGIWNSHSAHSGPEDPADRVSLDASVSMALLVVLESMTPAERVAFVLHDVFRYTFPEVAEIVGRSPVACRQLASSARRRVRKEQRTPVAPSAHAEVVRSFKAAWQTGDLATLIGVLDPDATAITDGGGLVSASIEPLHGPETIARFFLGVFDRQPDLIVREELVNGEAGLIATDGEGRALAVITLASTFEGRVEHVWAVRNPEKLGVWE</sequence>
<reference evidence="8 9" key="1">
    <citation type="submission" date="2023-05" db="EMBL/GenBank/DDBJ databases">
        <title>Lithophilousrod everest ZFBP1038 complete genpme.</title>
        <authorList>
            <person name="Tian M."/>
        </authorList>
    </citation>
    <scope>NUCLEOTIDE SEQUENCE [LARGE SCALE GENOMIC DNA]</scope>
    <source>
        <strain evidence="8 9">ZFBP1038</strain>
    </source>
</reference>
<dbReference type="SUPFAM" id="SSF88659">
    <property type="entry name" value="Sigma3 and sigma4 domains of RNA polymerase sigma factors"/>
    <property type="match status" value="1"/>
</dbReference>
<gene>
    <name evidence="8" type="primary">sigJ</name>
    <name evidence="8" type="ORF">LWF01_14520</name>
</gene>
<keyword evidence="5" id="KW-0804">Transcription</keyword>
<feature type="domain" description="RNA polymerase sigma-70 region 2" evidence="6">
    <location>
        <begin position="23"/>
        <end position="83"/>
    </location>
</feature>
<dbReference type="InterPro" id="IPR052704">
    <property type="entry name" value="ECF_Sigma-70_Domain"/>
</dbReference>
<dbReference type="InterPro" id="IPR013249">
    <property type="entry name" value="RNA_pol_sigma70_r4_t2"/>
</dbReference>
<evidence type="ECO:0000313" key="8">
    <source>
        <dbReference type="EMBL" id="WGW11293.1"/>
    </source>
</evidence>
<evidence type="ECO:0000256" key="3">
    <source>
        <dbReference type="ARBA" id="ARBA00023015"/>
    </source>
</evidence>
<keyword evidence="3" id="KW-0805">Transcription regulation</keyword>
<evidence type="ECO:0000259" key="7">
    <source>
        <dbReference type="Pfam" id="PF08281"/>
    </source>
</evidence>
<accession>A0ABY8QQN1</accession>
<dbReference type="NCBIfam" id="NF007214">
    <property type="entry name" value="PRK09636.1"/>
    <property type="match status" value="1"/>
</dbReference>
<dbReference type="Pfam" id="PF08281">
    <property type="entry name" value="Sigma70_r4_2"/>
    <property type="match status" value="1"/>
</dbReference>
<evidence type="ECO:0000256" key="4">
    <source>
        <dbReference type="ARBA" id="ARBA00023082"/>
    </source>
</evidence>
<organism evidence="8 9">
    <name type="scientific">Saxibacter everestensis</name>
    <dbReference type="NCBI Taxonomy" id="2909229"/>
    <lineage>
        <taxon>Bacteria</taxon>
        <taxon>Bacillati</taxon>
        <taxon>Actinomycetota</taxon>
        <taxon>Actinomycetes</taxon>
        <taxon>Micrococcales</taxon>
        <taxon>Brevibacteriaceae</taxon>
        <taxon>Saxibacter</taxon>
    </lineage>
</organism>
<evidence type="ECO:0000256" key="2">
    <source>
        <dbReference type="ARBA" id="ARBA00011344"/>
    </source>
</evidence>
<keyword evidence="4" id="KW-0731">Sigma factor</keyword>
<comment type="similarity">
    <text evidence="1">Belongs to the sigma-70 factor family. ECF subfamily.</text>
</comment>
<dbReference type="EMBL" id="CP090958">
    <property type="protein sequence ID" value="WGW11293.1"/>
    <property type="molecule type" value="Genomic_DNA"/>
</dbReference>